<dbReference type="AlphaFoldDB" id="E3MNC5"/>
<keyword evidence="3" id="KW-1185">Reference proteome</keyword>
<evidence type="ECO:0000313" key="2">
    <source>
        <dbReference type="EMBL" id="EFP06009.1"/>
    </source>
</evidence>
<dbReference type="CDD" id="cd22150">
    <property type="entry name" value="F-box_CeFBXA-like"/>
    <property type="match status" value="1"/>
</dbReference>
<protein>
    <recommendedName>
        <fullName evidence="1">F-box domain-containing protein</fullName>
    </recommendedName>
</protein>
<dbReference type="InterPro" id="IPR041426">
    <property type="entry name" value="Mos1_HTH"/>
</dbReference>
<dbReference type="InterPro" id="IPR001810">
    <property type="entry name" value="F-box_dom"/>
</dbReference>
<proteinExistence type="predicted"/>
<dbReference type="Proteomes" id="UP000008281">
    <property type="component" value="Unassembled WGS sequence"/>
</dbReference>
<evidence type="ECO:0000259" key="1">
    <source>
        <dbReference type="PROSITE" id="PS50181"/>
    </source>
</evidence>
<dbReference type="HOGENOM" id="CLU_1836950_0_0_1"/>
<dbReference type="InParanoid" id="E3MNC5"/>
<sequence>MTNLPPNSRIDLRDHVLYDKYQRFHTEKSYSNYKKLFERMVKGSISFEEYESLDRSIPDIRGCILLDVINGKSAEKSIDDLCDAFKYYKIDKEDHGYWYKRFGSGHLFSRITFSNLPDYVIGKIVEKCDIKSYLNLRNVSYGLRAIIDQQAPPCTHI</sequence>
<dbReference type="SMART" id="SM00256">
    <property type="entry name" value="FBOX"/>
    <property type="match status" value="1"/>
</dbReference>
<reference evidence="2" key="1">
    <citation type="submission" date="2007-07" db="EMBL/GenBank/DDBJ databases">
        <title>PCAP assembly of the Caenorhabditis remanei genome.</title>
        <authorList>
            <consortium name="The Caenorhabditis remanei Sequencing Consortium"/>
            <person name="Wilson R.K."/>
        </authorList>
    </citation>
    <scope>NUCLEOTIDE SEQUENCE [LARGE SCALE GENOMIC DNA]</scope>
    <source>
        <strain evidence="2">PB4641</strain>
    </source>
</reference>
<gene>
    <name evidence="2" type="ORF">CRE_04990</name>
</gene>
<dbReference type="Pfam" id="PF00646">
    <property type="entry name" value="F-box"/>
    <property type="match status" value="1"/>
</dbReference>
<dbReference type="Pfam" id="PF17906">
    <property type="entry name" value="HTH_48"/>
    <property type="match status" value="1"/>
</dbReference>
<organism evidence="3">
    <name type="scientific">Caenorhabditis remanei</name>
    <name type="common">Caenorhabditis vulgaris</name>
    <dbReference type="NCBI Taxonomy" id="31234"/>
    <lineage>
        <taxon>Eukaryota</taxon>
        <taxon>Metazoa</taxon>
        <taxon>Ecdysozoa</taxon>
        <taxon>Nematoda</taxon>
        <taxon>Chromadorea</taxon>
        <taxon>Rhabditida</taxon>
        <taxon>Rhabditina</taxon>
        <taxon>Rhabditomorpha</taxon>
        <taxon>Rhabditoidea</taxon>
        <taxon>Rhabditidae</taxon>
        <taxon>Peloderinae</taxon>
        <taxon>Caenorhabditis</taxon>
    </lineage>
</organism>
<dbReference type="PROSITE" id="PS50181">
    <property type="entry name" value="FBOX"/>
    <property type="match status" value="1"/>
</dbReference>
<feature type="domain" description="F-box" evidence="1">
    <location>
        <begin position="110"/>
        <end position="157"/>
    </location>
</feature>
<dbReference type="EMBL" id="DS268459">
    <property type="protein sequence ID" value="EFP06009.1"/>
    <property type="molecule type" value="Genomic_DNA"/>
</dbReference>
<name>E3MNC5_CAERE</name>
<accession>E3MNC5</accession>
<evidence type="ECO:0000313" key="3">
    <source>
        <dbReference type="Proteomes" id="UP000008281"/>
    </source>
</evidence>